<sequence length="102" mass="11880">MKKLFLLICFFMLSVTIFGQETPKKDNLTITEKLKKYEGTFQIQVKNPRLKPAIPYNIDQLIEANRTETQVTYVQLGSAVRLMVLPKSEIQKKRKLDIISTY</sequence>
<evidence type="ECO:0000313" key="3">
    <source>
        <dbReference type="Proteomes" id="UP000182124"/>
    </source>
</evidence>
<name>A0A1G4W5S8_9FLAO</name>
<gene>
    <name evidence="2" type="ORF">SAMN02927925_02508</name>
</gene>
<protein>
    <submittedName>
        <fullName evidence="2">Uncharacterized protein</fullName>
    </submittedName>
</protein>
<evidence type="ECO:0000256" key="1">
    <source>
        <dbReference type="SAM" id="SignalP"/>
    </source>
</evidence>
<reference evidence="2 3" key="1">
    <citation type="submission" date="2016-10" db="EMBL/GenBank/DDBJ databases">
        <authorList>
            <person name="de Groot N.N."/>
        </authorList>
    </citation>
    <scope>NUCLEOTIDE SEQUENCE [LARGE SCALE GENOMIC DNA]</scope>
    <source>
        <strain evidence="2 3">CGMCC 1.3801</strain>
    </source>
</reference>
<dbReference type="AlphaFoldDB" id="A0A1G4W5S8"/>
<keyword evidence="1" id="KW-0732">Signal</keyword>
<feature type="signal peptide" evidence="1">
    <location>
        <begin position="1"/>
        <end position="19"/>
    </location>
</feature>
<feature type="chain" id="PRO_5010190300" evidence="1">
    <location>
        <begin position="20"/>
        <end position="102"/>
    </location>
</feature>
<dbReference type="Proteomes" id="UP000182124">
    <property type="component" value="Unassembled WGS sequence"/>
</dbReference>
<evidence type="ECO:0000313" key="2">
    <source>
        <dbReference type="EMBL" id="SCX17218.1"/>
    </source>
</evidence>
<organism evidence="2 3">
    <name type="scientific">Flavobacterium saliperosum</name>
    <dbReference type="NCBI Taxonomy" id="329186"/>
    <lineage>
        <taxon>Bacteria</taxon>
        <taxon>Pseudomonadati</taxon>
        <taxon>Bacteroidota</taxon>
        <taxon>Flavobacteriia</taxon>
        <taxon>Flavobacteriales</taxon>
        <taxon>Flavobacteriaceae</taxon>
        <taxon>Flavobacterium</taxon>
    </lineage>
</organism>
<proteinExistence type="predicted"/>
<accession>A0A1G4W5S8</accession>
<dbReference type="EMBL" id="FMTY01000007">
    <property type="protein sequence ID" value="SCX17218.1"/>
    <property type="molecule type" value="Genomic_DNA"/>
</dbReference>